<keyword evidence="4 7" id="KW-0805">Transcription regulation</keyword>
<dbReference type="GO" id="GO:0003700">
    <property type="term" value="F:DNA-binding transcription factor activity"/>
    <property type="evidence" value="ECO:0007669"/>
    <property type="project" value="UniProtKB-UniRule"/>
</dbReference>
<name>A0A941I1V1_9MICO</name>
<keyword evidence="10" id="KW-1185">Reference proteome</keyword>
<comment type="similarity">
    <text evidence="7">Belongs to the MraZ family.</text>
</comment>
<keyword evidence="5 7" id="KW-0238">DNA-binding</keyword>
<dbReference type="HAMAP" id="MF_01008">
    <property type="entry name" value="MraZ"/>
    <property type="match status" value="1"/>
</dbReference>
<dbReference type="InterPro" id="IPR038619">
    <property type="entry name" value="MraZ_sf"/>
</dbReference>
<evidence type="ECO:0000313" key="10">
    <source>
        <dbReference type="Proteomes" id="UP000677016"/>
    </source>
</evidence>
<feature type="domain" description="SpoVT-AbrB" evidence="8">
    <location>
        <begin position="78"/>
        <end position="121"/>
    </location>
</feature>
<accession>A0A941I1V1</accession>
<dbReference type="Proteomes" id="UP000677016">
    <property type="component" value="Unassembled WGS sequence"/>
</dbReference>
<dbReference type="SUPFAM" id="SSF89447">
    <property type="entry name" value="AbrB/MazE/MraZ-like"/>
    <property type="match status" value="1"/>
</dbReference>
<dbReference type="EMBL" id="JAGSNF010000020">
    <property type="protein sequence ID" value="MBR7744409.1"/>
    <property type="molecule type" value="Genomic_DNA"/>
</dbReference>
<dbReference type="InterPro" id="IPR037914">
    <property type="entry name" value="SpoVT-AbrB_sf"/>
</dbReference>
<sequence length="147" mass="16297">MDEFLGTHTPRLDEKGRLFLPARFRGALADGLVVTTGQEGCLYVFPTAEFRRVSAQMQSASTSSKQVRDFVRVFRASAHPDVPDKQGRVTVPVPLRRYAGLDKDCTVIGNGTRLEVWDTARWEAYLEEVMPAYSAYSAGSEEVVPGL</sequence>
<dbReference type="InterPro" id="IPR020603">
    <property type="entry name" value="MraZ_dom"/>
</dbReference>
<evidence type="ECO:0000256" key="4">
    <source>
        <dbReference type="ARBA" id="ARBA00023015"/>
    </source>
</evidence>
<comment type="caution">
    <text evidence="9">The sequence shown here is derived from an EMBL/GenBank/DDBJ whole genome shotgun (WGS) entry which is preliminary data.</text>
</comment>
<keyword evidence="6 7" id="KW-0804">Transcription</keyword>
<reference evidence="9" key="1">
    <citation type="submission" date="2021-04" db="EMBL/GenBank/DDBJ databases">
        <title>Phycicoccus avicenniae sp. nov., a novel endophytic actinomycetes isolated from branch of Avicennia mariana.</title>
        <authorList>
            <person name="Tuo L."/>
        </authorList>
    </citation>
    <scope>NUCLEOTIDE SEQUENCE</scope>
    <source>
        <strain evidence="9">BSK3Z-2</strain>
    </source>
</reference>
<dbReference type="RefSeq" id="WP_211603932.1">
    <property type="nucleotide sequence ID" value="NZ_JAGSNF010000020.1"/>
</dbReference>
<feature type="domain" description="SpoVT-AbrB" evidence="8">
    <location>
        <begin position="7"/>
        <end position="49"/>
    </location>
</feature>
<dbReference type="InterPro" id="IPR007159">
    <property type="entry name" value="SpoVT-AbrB_dom"/>
</dbReference>
<keyword evidence="3" id="KW-0677">Repeat</keyword>
<dbReference type="NCBIfam" id="TIGR00242">
    <property type="entry name" value="division/cell wall cluster transcriptional repressor MraZ"/>
    <property type="match status" value="1"/>
</dbReference>
<evidence type="ECO:0000256" key="5">
    <source>
        <dbReference type="ARBA" id="ARBA00023125"/>
    </source>
</evidence>
<evidence type="ECO:0000256" key="2">
    <source>
        <dbReference type="ARBA" id="ARBA00022490"/>
    </source>
</evidence>
<organism evidence="9 10">
    <name type="scientific">Phycicoccus avicenniae</name>
    <dbReference type="NCBI Taxonomy" id="2828860"/>
    <lineage>
        <taxon>Bacteria</taxon>
        <taxon>Bacillati</taxon>
        <taxon>Actinomycetota</taxon>
        <taxon>Actinomycetes</taxon>
        <taxon>Micrococcales</taxon>
        <taxon>Intrasporangiaceae</taxon>
        <taxon>Phycicoccus</taxon>
    </lineage>
</organism>
<evidence type="ECO:0000313" key="9">
    <source>
        <dbReference type="EMBL" id="MBR7744409.1"/>
    </source>
</evidence>
<dbReference type="InterPro" id="IPR035644">
    <property type="entry name" value="MraZ_C"/>
</dbReference>
<dbReference type="GO" id="GO:0009295">
    <property type="term" value="C:nucleoid"/>
    <property type="evidence" value="ECO:0007669"/>
    <property type="project" value="UniProtKB-SubCell"/>
</dbReference>
<dbReference type="PANTHER" id="PTHR34701">
    <property type="entry name" value="TRANSCRIPTIONAL REGULATOR MRAZ"/>
    <property type="match status" value="1"/>
</dbReference>
<evidence type="ECO:0000256" key="7">
    <source>
        <dbReference type="HAMAP-Rule" id="MF_01008"/>
    </source>
</evidence>
<evidence type="ECO:0000256" key="1">
    <source>
        <dbReference type="ARBA" id="ARBA00013860"/>
    </source>
</evidence>
<keyword evidence="2 7" id="KW-0963">Cytoplasm</keyword>
<proteinExistence type="inferred from homology"/>
<dbReference type="PROSITE" id="PS51740">
    <property type="entry name" value="SPOVT_ABRB"/>
    <property type="match status" value="2"/>
</dbReference>
<dbReference type="Pfam" id="PF02381">
    <property type="entry name" value="MraZ"/>
    <property type="match status" value="2"/>
</dbReference>
<evidence type="ECO:0000256" key="6">
    <source>
        <dbReference type="ARBA" id="ARBA00023163"/>
    </source>
</evidence>
<gene>
    <name evidence="7 9" type="primary">mraZ</name>
    <name evidence="9" type="ORF">KC207_14030</name>
</gene>
<dbReference type="GO" id="GO:0005737">
    <property type="term" value="C:cytoplasm"/>
    <property type="evidence" value="ECO:0007669"/>
    <property type="project" value="UniProtKB-UniRule"/>
</dbReference>
<dbReference type="InterPro" id="IPR003444">
    <property type="entry name" value="MraZ"/>
</dbReference>
<dbReference type="CDD" id="cd16321">
    <property type="entry name" value="MraZ_C"/>
    <property type="match status" value="1"/>
</dbReference>
<evidence type="ECO:0000259" key="8">
    <source>
        <dbReference type="PROSITE" id="PS51740"/>
    </source>
</evidence>
<evidence type="ECO:0000256" key="3">
    <source>
        <dbReference type="ARBA" id="ARBA00022737"/>
    </source>
</evidence>
<dbReference type="Gene3D" id="3.40.1550.20">
    <property type="entry name" value="Transcriptional regulator MraZ domain"/>
    <property type="match status" value="1"/>
</dbReference>
<protein>
    <recommendedName>
        <fullName evidence="1 7">Transcriptional regulator MraZ</fullName>
    </recommendedName>
</protein>
<comment type="subunit">
    <text evidence="7">Forms oligomers.</text>
</comment>
<dbReference type="InterPro" id="IPR035642">
    <property type="entry name" value="MraZ_N"/>
</dbReference>
<comment type="subcellular location">
    <subcellularLocation>
        <location evidence="7">Cytoplasm</location>
        <location evidence="7">Nucleoid</location>
    </subcellularLocation>
</comment>
<dbReference type="GO" id="GO:0000976">
    <property type="term" value="F:transcription cis-regulatory region binding"/>
    <property type="evidence" value="ECO:0007669"/>
    <property type="project" value="TreeGrafter"/>
</dbReference>
<dbReference type="GO" id="GO:2000143">
    <property type="term" value="P:negative regulation of DNA-templated transcription initiation"/>
    <property type="evidence" value="ECO:0007669"/>
    <property type="project" value="TreeGrafter"/>
</dbReference>
<dbReference type="PANTHER" id="PTHR34701:SF1">
    <property type="entry name" value="TRANSCRIPTIONAL REGULATOR MRAZ"/>
    <property type="match status" value="1"/>
</dbReference>
<dbReference type="AlphaFoldDB" id="A0A941I1V1"/>
<dbReference type="CDD" id="cd16320">
    <property type="entry name" value="MraZ_N"/>
    <property type="match status" value="1"/>
</dbReference>